<evidence type="ECO:0000313" key="3">
    <source>
        <dbReference type="Proteomes" id="UP000783871"/>
    </source>
</evidence>
<comment type="caution">
    <text evidence="2">The sequence shown here is derived from an EMBL/GenBank/DDBJ whole genome shotgun (WGS) entry which is preliminary data.</text>
</comment>
<sequence length="231" mass="24393">MVDALPLAATAALNTLIAVAVFLLPHVELNDPRTTGLDPVGPVHTLGAVTWLGWLLVGPHRHGTARTWARRATASVLLLTTAVTPVAALTRLPRLPVFVLIPAIALGLATLALPTDPSWFARALPLLAAGFGTAVSVSFAAGENGGDWFTSYDSTPETLAMADGLMLALVLLVGLGRALWADNTGLPFSYGTQAPAYWRDELGSDKHSVLEDEICIIQAQHYLSGTEGVWI</sequence>
<reference evidence="2 3" key="1">
    <citation type="submission" date="2020-03" db="EMBL/GenBank/DDBJ databases">
        <title>WGS of actinomycetes isolated from Thailand.</title>
        <authorList>
            <person name="Thawai C."/>
        </authorList>
    </citation>
    <scope>NUCLEOTIDE SEQUENCE [LARGE SCALE GENOMIC DNA]</scope>
    <source>
        <strain evidence="2 3">HSS6-12</strain>
    </source>
</reference>
<feature type="transmembrane region" description="Helical" evidence="1">
    <location>
        <begin position="7"/>
        <end position="27"/>
    </location>
</feature>
<feature type="transmembrane region" description="Helical" evidence="1">
    <location>
        <begin position="39"/>
        <end position="57"/>
    </location>
</feature>
<evidence type="ECO:0000256" key="1">
    <source>
        <dbReference type="SAM" id="Phobius"/>
    </source>
</evidence>
<keyword evidence="3" id="KW-1185">Reference proteome</keyword>
<feature type="transmembrane region" description="Helical" evidence="1">
    <location>
        <begin position="161"/>
        <end position="180"/>
    </location>
</feature>
<proteinExistence type="predicted"/>
<protein>
    <submittedName>
        <fullName evidence="2">Uncharacterized protein</fullName>
    </submittedName>
</protein>
<evidence type="ECO:0000313" key="2">
    <source>
        <dbReference type="EMBL" id="NJP35892.1"/>
    </source>
</evidence>
<dbReference type="Proteomes" id="UP000783871">
    <property type="component" value="Unassembled WGS sequence"/>
</dbReference>
<feature type="transmembrane region" description="Helical" evidence="1">
    <location>
        <begin position="95"/>
        <end position="113"/>
    </location>
</feature>
<keyword evidence="1" id="KW-1133">Transmembrane helix</keyword>
<dbReference type="EMBL" id="JAATEO010000069">
    <property type="protein sequence ID" value="NJP35892.1"/>
    <property type="molecule type" value="Genomic_DNA"/>
</dbReference>
<keyword evidence="1" id="KW-0812">Transmembrane</keyword>
<feature type="transmembrane region" description="Helical" evidence="1">
    <location>
        <begin position="120"/>
        <end position="141"/>
    </location>
</feature>
<feature type="transmembrane region" description="Helical" evidence="1">
    <location>
        <begin position="69"/>
        <end position="89"/>
    </location>
</feature>
<accession>A0ABX0ZD90</accession>
<name>A0ABX0ZD90_9ACTN</name>
<gene>
    <name evidence="2" type="ORF">HCJ94_29060</name>
</gene>
<dbReference type="RefSeq" id="WP_168004196.1">
    <property type="nucleotide sequence ID" value="NZ_JAATEO010000069.1"/>
</dbReference>
<organism evidence="2 3">
    <name type="scientific">Micromonospora thermarum</name>
    <dbReference type="NCBI Taxonomy" id="2720024"/>
    <lineage>
        <taxon>Bacteria</taxon>
        <taxon>Bacillati</taxon>
        <taxon>Actinomycetota</taxon>
        <taxon>Actinomycetes</taxon>
        <taxon>Micromonosporales</taxon>
        <taxon>Micromonosporaceae</taxon>
        <taxon>Micromonospora</taxon>
    </lineage>
</organism>
<keyword evidence="1" id="KW-0472">Membrane</keyword>